<feature type="compositionally biased region" description="Low complexity" evidence="1">
    <location>
        <begin position="29"/>
        <end position="45"/>
    </location>
</feature>
<organism evidence="3 4">
    <name type="scientific">Trinickia fusca</name>
    <dbReference type="NCBI Taxonomy" id="2419777"/>
    <lineage>
        <taxon>Bacteria</taxon>
        <taxon>Pseudomonadati</taxon>
        <taxon>Pseudomonadota</taxon>
        <taxon>Betaproteobacteria</taxon>
        <taxon>Burkholderiales</taxon>
        <taxon>Burkholderiaceae</taxon>
        <taxon>Trinickia</taxon>
    </lineage>
</organism>
<feature type="chain" id="PRO_5019713257" description="Lipoprotein" evidence="2">
    <location>
        <begin position="19"/>
        <end position="290"/>
    </location>
</feature>
<evidence type="ECO:0000313" key="4">
    <source>
        <dbReference type="Proteomes" id="UP000280434"/>
    </source>
</evidence>
<dbReference type="RefSeq" id="WP_121276910.1">
    <property type="nucleotide sequence ID" value="NZ_RBZV01000002.1"/>
</dbReference>
<evidence type="ECO:0000313" key="3">
    <source>
        <dbReference type="EMBL" id="RKP50819.1"/>
    </source>
</evidence>
<feature type="compositionally biased region" description="Polar residues" evidence="1">
    <location>
        <begin position="56"/>
        <end position="69"/>
    </location>
</feature>
<evidence type="ECO:0000256" key="1">
    <source>
        <dbReference type="SAM" id="MobiDB-lite"/>
    </source>
</evidence>
<name>A0A494XRU3_9BURK</name>
<comment type="caution">
    <text evidence="3">The sequence shown here is derived from an EMBL/GenBank/DDBJ whole genome shotgun (WGS) entry which is preliminary data.</text>
</comment>
<dbReference type="OrthoDB" id="8962348at2"/>
<dbReference type="PROSITE" id="PS51257">
    <property type="entry name" value="PROKAR_LIPOPROTEIN"/>
    <property type="match status" value="1"/>
</dbReference>
<feature type="region of interest" description="Disordered" evidence="1">
    <location>
        <begin position="29"/>
        <end position="69"/>
    </location>
</feature>
<proteinExistence type="predicted"/>
<gene>
    <name evidence="3" type="ORF">D7S89_07010</name>
</gene>
<evidence type="ECO:0000256" key="2">
    <source>
        <dbReference type="SAM" id="SignalP"/>
    </source>
</evidence>
<accession>A0A494XRU3</accession>
<dbReference type="AlphaFoldDB" id="A0A494XRU3"/>
<dbReference type="Proteomes" id="UP000280434">
    <property type="component" value="Unassembled WGS sequence"/>
</dbReference>
<keyword evidence="2" id="KW-0732">Signal</keyword>
<protein>
    <recommendedName>
        <fullName evidence="5">Lipoprotein</fullName>
    </recommendedName>
</protein>
<keyword evidence="4" id="KW-1185">Reference proteome</keyword>
<reference evidence="3 4" key="1">
    <citation type="submission" date="2018-10" db="EMBL/GenBank/DDBJ databases">
        <title>Paraburkholderia sp. 7MK8-2, isolated from soil.</title>
        <authorList>
            <person name="Gao Z.-H."/>
            <person name="Qiu L.-H."/>
        </authorList>
    </citation>
    <scope>NUCLEOTIDE SEQUENCE [LARGE SCALE GENOMIC DNA]</scope>
    <source>
        <strain evidence="3 4">7MK8-2</strain>
    </source>
</reference>
<sequence>MKKHATLTLSLLASLTLAACGGGGGSDLATPSTTTNATAPTAPSAPVAPTPPANSETLPSLINPQSGSTAAVGNGVEGIWVDETGTIKHTVFIDSSGNFTYLYLIATTVMNELFASITTNTSNWTMTPGTEFASTFTASPTTGGSGTFVPKQLFTGSYAANGGSTSISLAYDAANALAVTQASVVGTWAQQGSSMTVANDGTVSGTLSYCPVTGTLVLNTPNSNKNLYTMTVTLSPAAGSMCSLTSATTYSGNAALVFLPTQVANYYTRTLMYALHSGNTGVAYGQLSKQ</sequence>
<evidence type="ECO:0008006" key="5">
    <source>
        <dbReference type="Google" id="ProtNLM"/>
    </source>
</evidence>
<feature type="signal peptide" evidence="2">
    <location>
        <begin position="1"/>
        <end position="18"/>
    </location>
</feature>
<dbReference type="EMBL" id="RBZV01000002">
    <property type="protein sequence ID" value="RKP50819.1"/>
    <property type="molecule type" value="Genomic_DNA"/>
</dbReference>